<keyword evidence="1" id="KW-0175">Coiled coil</keyword>
<feature type="coiled-coil region" evidence="1">
    <location>
        <begin position="1317"/>
        <end position="1380"/>
    </location>
</feature>
<feature type="compositionally biased region" description="Basic and acidic residues" evidence="2">
    <location>
        <begin position="1388"/>
        <end position="1403"/>
    </location>
</feature>
<feature type="compositionally biased region" description="Basic and acidic residues" evidence="2">
    <location>
        <begin position="660"/>
        <end position="669"/>
    </location>
</feature>
<feature type="compositionally biased region" description="Low complexity" evidence="2">
    <location>
        <begin position="1280"/>
        <end position="1295"/>
    </location>
</feature>
<protein>
    <submittedName>
        <fullName evidence="3">Uncharacterized protein</fullName>
    </submittedName>
</protein>
<feature type="compositionally biased region" description="Basic and acidic residues" evidence="2">
    <location>
        <begin position="1956"/>
        <end position="1965"/>
    </location>
</feature>
<feature type="region of interest" description="Disordered" evidence="2">
    <location>
        <begin position="783"/>
        <end position="887"/>
    </location>
</feature>
<feature type="region of interest" description="Disordered" evidence="2">
    <location>
        <begin position="1"/>
        <end position="289"/>
    </location>
</feature>
<feature type="compositionally biased region" description="Polar residues" evidence="2">
    <location>
        <begin position="1819"/>
        <end position="1843"/>
    </location>
</feature>
<dbReference type="HOGENOM" id="CLU_234536_0_0_1"/>
<feature type="compositionally biased region" description="Polar residues" evidence="2">
    <location>
        <begin position="37"/>
        <end position="47"/>
    </location>
</feature>
<feature type="region of interest" description="Disordered" evidence="2">
    <location>
        <begin position="559"/>
        <end position="766"/>
    </location>
</feature>
<keyword evidence="4" id="KW-1185">Reference proteome</keyword>
<feature type="compositionally biased region" description="Low complexity" evidence="2">
    <location>
        <begin position="231"/>
        <end position="241"/>
    </location>
</feature>
<feature type="compositionally biased region" description="Polar residues" evidence="2">
    <location>
        <begin position="917"/>
        <end position="939"/>
    </location>
</feature>
<dbReference type="PaxDb" id="35128-Thaps25073"/>
<dbReference type="GeneID" id="7450308"/>
<feature type="region of interest" description="Disordered" evidence="2">
    <location>
        <begin position="914"/>
        <end position="972"/>
    </location>
</feature>
<feature type="compositionally biased region" description="Low complexity" evidence="2">
    <location>
        <begin position="831"/>
        <end position="851"/>
    </location>
</feature>
<feature type="region of interest" description="Disordered" evidence="2">
    <location>
        <begin position="1716"/>
        <end position="1737"/>
    </location>
</feature>
<feature type="region of interest" description="Disordered" evidence="2">
    <location>
        <begin position="1388"/>
        <end position="1408"/>
    </location>
</feature>
<feature type="compositionally biased region" description="Acidic residues" evidence="2">
    <location>
        <begin position="872"/>
        <end position="887"/>
    </location>
</feature>
<feature type="compositionally biased region" description="Low complexity" evidence="2">
    <location>
        <begin position="84"/>
        <end position="107"/>
    </location>
</feature>
<feature type="region of interest" description="Disordered" evidence="2">
    <location>
        <begin position="1007"/>
        <end position="1028"/>
    </location>
</feature>
<feature type="compositionally biased region" description="Polar residues" evidence="2">
    <location>
        <begin position="1556"/>
        <end position="1565"/>
    </location>
</feature>
<evidence type="ECO:0000313" key="4">
    <source>
        <dbReference type="Proteomes" id="UP000001449"/>
    </source>
</evidence>
<feature type="compositionally biased region" description="Low complexity" evidence="2">
    <location>
        <begin position="182"/>
        <end position="196"/>
    </location>
</feature>
<reference evidence="3 4" key="1">
    <citation type="journal article" date="2004" name="Science">
        <title>The genome of the diatom Thalassiosira pseudonana: ecology, evolution, and metabolism.</title>
        <authorList>
            <person name="Armbrust E.V."/>
            <person name="Berges J.A."/>
            <person name="Bowler C."/>
            <person name="Green B.R."/>
            <person name="Martinez D."/>
            <person name="Putnam N.H."/>
            <person name="Zhou S."/>
            <person name="Allen A.E."/>
            <person name="Apt K.E."/>
            <person name="Bechner M."/>
            <person name="Brzezinski M.A."/>
            <person name="Chaal B.K."/>
            <person name="Chiovitti A."/>
            <person name="Davis A.K."/>
            <person name="Demarest M.S."/>
            <person name="Detter J.C."/>
            <person name="Glavina T."/>
            <person name="Goodstein D."/>
            <person name="Hadi M.Z."/>
            <person name="Hellsten U."/>
            <person name="Hildebrand M."/>
            <person name="Jenkins B.D."/>
            <person name="Jurka J."/>
            <person name="Kapitonov V.V."/>
            <person name="Kroger N."/>
            <person name="Lau W.W."/>
            <person name="Lane T.W."/>
            <person name="Larimer F.W."/>
            <person name="Lippmeier J.C."/>
            <person name="Lucas S."/>
            <person name="Medina M."/>
            <person name="Montsant A."/>
            <person name="Obornik M."/>
            <person name="Parker M.S."/>
            <person name="Palenik B."/>
            <person name="Pazour G.J."/>
            <person name="Richardson P.M."/>
            <person name="Rynearson T.A."/>
            <person name="Saito M.A."/>
            <person name="Schwartz D.C."/>
            <person name="Thamatrakoln K."/>
            <person name="Valentin K."/>
            <person name="Vardi A."/>
            <person name="Wilkerson F.P."/>
            <person name="Rokhsar D.S."/>
        </authorList>
    </citation>
    <scope>NUCLEOTIDE SEQUENCE [LARGE SCALE GENOMIC DNA]</scope>
    <source>
        <strain evidence="3 4">CCMP1335</strain>
    </source>
</reference>
<feature type="compositionally biased region" description="Acidic residues" evidence="2">
    <location>
        <begin position="455"/>
        <end position="475"/>
    </location>
</feature>
<proteinExistence type="predicted"/>
<feature type="region of interest" description="Disordered" evidence="2">
    <location>
        <begin position="1253"/>
        <end position="1311"/>
    </location>
</feature>
<evidence type="ECO:0000313" key="3">
    <source>
        <dbReference type="EMBL" id="EED88503.1"/>
    </source>
</evidence>
<dbReference type="RefSeq" id="XP_002294148.1">
    <property type="nucleotide sequence ID" value="XM_002294112.1"/>
</dbReference>
<dbReference type="PANTHER" id="PTHR23159:SF60">
    <property type="entry name" value="SPINDLE ASSEMBLY ABNORMAL PROTEIN 4"/>
    <property type="match status" value="1"/>
</dbReference>
<feature type="compositionally biased region" description="Low complexity" evidence="2">
    <location>
        <begin position="50"/>
        <end position="60"/>
    </location>
</feature>
<dbReference type="Proteomes" id="UP000001449">
    <property type="component" value="Chromosome 15"/>
</dbReference>
<sequence>MKRASLKKIFSKKGAMSPKTPNDDNDSPGGVWGELVTQGSGRNSLTPVKSPGSVGSRGSSSIGGGGNKTPLASNVGGSHRRNLKSPSLPPLSSHQSSSSFNSLSNYNDGNDTSDMDKLSSLHFSSSTSNNTSYHSTNTTNDKKGKGKSRRFPLQHYSSASAVDLDAPIESYTGPVDLDESLVSDNDSLGGSLSGDTADGGGSKCEVGGSSALGDVPRSWSEEESSPPLKPPANAATSTNTAHVSDLPLTNPYTNDETMNEDSHDEYDDDDDDDDSTHSGISIEQMKSGESSIMAMSVDESEVGGNNYIHGSIGRWNRYNPDNNSSSSNGIRNNSSNSLSESRSSKHGSSFNRIETDDSALDDEDYYKQDYYLPSTSKSLSERVLMNDGTTRRLTSREVLEMTEPTLPVGEEGGVKILGEDLEEGGDYGDFYNDTEFPVVGVSGDGEEGVHQYERSDDDGDSTADVDDVVMDDGNDEQPSQDIIEQPVPVLPDDEEFEEVDNNDAGGDVVENANMAEASAAGTNDDVLVETGSDIGDIMLSDDEADSVVKESVAEDFDVAEEENSIAVGASAEEVKVDHITNDSEHEAEQYDLSESEDVTNNILDDKEEFSIDREQPDDSISVESQHVVPESVNDEPDETEKFSLDGVQSDDNDSLPSATREVREADDARIPSVAEGPDASEEFSLDGEPSDGDGGNIVQIDDNERDGSNEDCKSPTIELVRSSSDIDSPPHMTSPDGLSPRRHSLGSMYVNHNVQPEPTPKKTPHKEVTDNLMAMGVMSLFMGGGGLGRSSKKKTPMKTRPSESDGEMSANTMKPLTEEHVLKEESPGLWSVPSLASPSSPSPAVNKASSALSTRDDAAVTPEAGKSMLAQFDEEMSEEKEVEVDESTVEQLQQFTKAEAIKSFSSQLSVGLKAEIGQSNERNTDETTQPLAIETTVNESFAAEPTPRTSHKTASDDKEKGSSRNGTCSPLPLLFCRSDSDEHEDPTSPLSLVSRSADLFEGVARLPQLDETNVTDQPPQSPRSPMKDYMTLNLPVSPTNSKAESIESMFPDFPHDVNKIIRENRRLRVKRQQLCESLSSMAQQFAAHESTSSEKIFSLEQKIQALVAEKEQSVIAPASYDGETVRRLSSGVLNQEKQLESKDMQISQLKLRCEVLKRTLHDKEEDHHQNKKLWDDERKRLVERLHNHISSPERQGHLTLRRELLEAKMECARYKKDLDNAISDINALTEALETNNEALDKSVAELEKLRKWKSEHDNATTDDAIDEPPTISRTSLPTLSYSPSKMSSSSLPNSPYDANWEQSDHRDESTDTQSVLMHEKDEEIAQLQRDLESSLNELDALRELAVPATQREYHDLQNEVQLLQNEAKASRLEAKLANDRIAQILEKKRDEPDAGIHESKGIDNDESTMQKARRLELEMASTASSSKIAQLESELEAKRAEIDQLRATVASKDSDIAGLRIAAETVSVFTSIEDEKVASEKTKSLEDKIASLEQKLTEYERGGEDKEDPEVLASDDNPVPDDGNDNDEDKGPKDNIASILSPKSKNDETEVAQDGELTSNSTGESSKVAASPLQGRRLFQLHRGWKTSPPLNRNTNSEPSGDLLREHEAKIAELDATVKANIEVMEKLKRDIVRIQSEREEADFVSAKKIETLLEENTTYALQVSELEKLFMTLNAERISDASAVNDPVDDDEKEKYMVVADDGDLSDDGSAAVSAADVSQSAQSEKTAATQENANLRTKNMALQRTVEELENSRSFQEDQIEQLKIELVKLRVSFQQEKDLALEDLQNEVAIVTSQRSALENQLVEINKSAGLLRQSLADQSPNSYKRTDPSGSNELSTPKSPGNDGVAGDDPVLVAQVVMLENANRVLESQVNSLRSDMQQKLAPLLERIALLEEEKRISEDEMNAKLECREMTITNLENSLQQMTSSRLSGSAKKKRQSKMSSPLKKSISKGDPNKDSAEER</sequence>
<dbReference type="InParanoid" id="B8CDQ7"/>
<accession>B8CDQ7</accession>
<feature type="region of interest" description="Disordered" evidence="2">
    <location>
        <begin position="1817"/>
        <end position="1851"/>
    </location>
</feature>
<feature type="region of interest" description="Disordered" evidence="2">
    <location>
        <begin position="1495"/>
        <end position="1573"/>
    </location>
</feature>
<feature type="region of interest" description="Disordered" evidence="2">
    <location>
        <begin position="317"/>
        <end position="355"/>
    </location>
</feature>
<feature type="coiled-coil region" evidence="1">
    <location>
        <begin position="1860"/>
        <end position="1898"/>
    </location>
</feature>
<organism evidence="3 4">
    <name type="scientific">Thalassiosira pseudonana</name>
    <name type="common">Marine diatom</name>
    <name type="synonym">Cyclotella nana</name>
    <dbReference type="NCBI Taxonomy" id="35128"/>
    <lineage>
        <taxon>Eukaryota</taxon>
        <taxon>Sar</taxon>
        <taxon>Stramenopiles</taxon>
        <taxon>Ochrophyta</taxon>
        <taxon>Bacillariophyta</taxon>
        <taxon>Coscinodiscophyceae</taxon>
        <taxon>Thalassiosirophycidae</taxon>
        <taxon>Thalassiosirales</taxon>
        <taxon>Thalassiosiraceae</taxon>
        <taxon>Thalassiosira</taxon>
    </lineage>
</organism>
<feature type="compositionally biased region" description="Basic and acidic residues" evidence="2">
    <location>
        <begin position="1495"/>
        <end position="1504"/>
    </location>
</feature>
<feature type="compositionally biased region" description="Basic residues" evidence="2">
    <location>
        <begin position="1"/>
        <end position="11"/>
    </location>
</feature>
<feature type="compositionally biased region" description="Acidic residues" evidence="2">
    <location>
        <begin position="678"/>
        <end position="691"/>
    </location>
</feature>
<feature type="compositionally biased region" description="Low complexity" evidence="2">
    <location>
        <begin position="120"/>
        <end position="139"/>
    </location>
</feature>
<feature type="coiled-coil region" evidence="1">
    <location>
        <begin position="1204"/>
        <end position="1249"/>
    </location>
</feature>
<dbReference type="EMBL" id="CM000650">
    <property type="protein sequence ID" value="EED88503.1"/>
    <property type="molecule type" value="Genomic_DNA"/>
</dbReference>
<dbReference type="KEGG" id="tps:THAPSDRAFT_25073"/>
<name>B8CDQ7_THAPS</name>
<evidence type="ECO:0000256" key="1">
    <source>
        <dbReference type="SAM" id="Coils"/>
    </source>
</evidence>
<feature type="region of interest" description="Disordered" evidence="2">
    <location>
        <begin position="1921"/>
        <end position="1965"/>
    </location>
</feature>
<feature type="region of interest" description="Disordered" evidence="2">
    <location>
        <begin position="441"/>
        <end position="488"/>
    </location>
</feature>
<feature type="compositionally biased region" description="Polar residues" evidence="2">
    <location>
        <begin position="1726"/>
        <end position="1737"/>
    </location>
</feature>
<feature type="compositionally biased region" description="Polar residues" evidence="2">
    <location>
        <begin position="1921"/>
        <end position="1933"/>
    </location>
</feature>
<feature type="compositionally biased region" description="Basic and acidic residues" evidence="2">
    <location>
        <begin position="572"/>
        <end position="588"/>
    </location>
</feature>
<dbReference type="eggNOG" id="ENOG502R8M7">
    <property type="taxonomic scope" value="Eukaryota"/>
</dbReference>
<dbReference type="PANTHER" id="PTHR23159">
    <property type="entry name" value="CENTROSOMAL PROTEIN 2"/>
    <property type="match status" value="1"/>
</dbReference>
<reference evidence="3 4" key="2">
    <citation type="journal article" date="2008" name="Nature">
        <title>The Phaeodactylum genome reveals the evolutionary history of diatom genomes.</title>
        <authorList>
            <person name="Bowler C."/>
            <person name="Allen A.E."/>
            <person name="Badger J.H."/>
            <person name="Grimwood J."/>
            <person name="Jabbari K."/>
            <person name="Kuo A."/>
            <person name="Maheswari U."/>
            <person name="Martens C."/>
            <person name="Maumus F."/>
            <person name="Otillar R.P."/>
            <person name="Rayko E."/>
            <person name="Salamov A."/>
            <person name="Vandepoele K."/>
            <person name="Beszteri B."/>
            <person name="Gruber A."/>
            <person name="Heijde M."/>
            <person name="Katinka M."/>
            <person name="Mock T."/>
            <person name="Valentin K."/>
            <person name="Verret F."/>
            <person name="Berges J.A."/>
            <person name="Brownlee C."/>
            <person name="Cadoret J.P."/>
            <person name="Chiovitti A."/>
            <person name="Choi C.J."/>
            <person name="Coesel S."/>
            <person name="De Martino A."/>
            <person name="Detter J.C."/>
            <person name="Durkin C."/>
            <person name="Falciatore A."/>
            <person name="Fournet J."/>
            <person name="Haruta M."/>
            <person name="Huysman M.J."/>
            <person name="Jenkins B.D."/>
            <person name="Jiroutova K."/>
            <person name="Jorgensen R.E."/>
            <person name="Joubert Y."/>
            <person name="Kaplan A."/>
            <person name="Kroger N."/>
            <person name="Kroth P.G."/>
            <person name="La Roche J."/>
            <person name="Lindquist E."/>
            <person name="Lommer M."/>
            <person name="Martin-Jezequel V."/>
            <person name="Lopez P.J."/>
            <person name="Lucas S."/>
            <person name="Mangogna M."/>
            <person name="McGinnis K."/>
            <person name="Medlin L.K."/>
            <person name="Montsant A."/>
            <person name="Oudot-Le Secq M.P."/>
            <person name="Napoli C."/>
            <person name="Obornik M."/>
            <person name="Parker M.S."/>
            <person name="Petit J.L."/>
            <person name="Porcel B.M."/>
            <person name="Poulsen N."/>
            <person name="Robison M."/>
            <person name="Rychlewski L."/>
            <person name="Rynearson T.A."/>
            <person name="Schmutz J."/>
            <person name="Shapiro H."/>
            <person name="Siaut M."/>
            <person name="Stanley M."/>
            <person name="Sussman M.R."/>
            <person name="Taylor A.R."/>
            <person name="Vardi A."/>
            <person name="von Dassow P."/>
            <person name="Vyverman W."/>
            <person name="Willis A."/>
            <person name="Wyrwicz L.S."/>
            <person name="Rokhsar D.S."/>
            <person name="Weissenbach J."/>
            <person name="Armbrust E.V."/>
            <person name="Green B.R."/>
            <person name="Van de Peer Y."/>
            <person name="Grigoriev I.V."/>
        </authorList>
    </citation>
    <scope>NUCLEOTIDE SEQUENCE [LARGE SCALE GENOMIC DNA]</scope>
    <source>
        <strain evidence="3 4">CCMP1335</strain>
    </source>
</reference>
<feature type="compositionally biased region" description="Acidic residues" evidence="2">
    <location>
        <begin position="1518"/>
        <end position="1528"/>
    </location>
</feature>
<feature type="compositionally biased region" description="Low complexity" evidence="2">
    <location>
        <begin position="322"/>
        <end position="341"/>
    </location>
</feature>
<feature type="compositionally biased region" description="Basic and acidic residues" evidence="2">
    <location>
        <begin position="953"/>
        <end position="962"/>
    </location>
</feature>
<gene>
    <name evidence="3" type="ORF">THAPSDRAFT_25073</name>
</gene>
<feature type="compositionally biased region" description="Low complexity" evidence="2">
    <location>
        <begin position="1716"/>
        <end position="1725"/>
    </location>
</feature>
<feature type="compositionally biased region" description="Basic and acidic residues" evidence="2">
    <location>
        <begin position="816"/>
        <end position="826"/>
    </location>
</feature>
<feature type="compositionally biased region" description="Acidic residues" evidence="2">
    <location>
        <begin position="257"/>
        <end position="274"/>
    </location>
</feature>
<evidence type="ECO:0000256" key="2">
    <source>
        <dbReference type="SAM" id="MobiDB-lite"/>
    </source>
</evidence>